<evidence type="ECO:0000313" key="2">
    <source>
        <dbReference type="EMBL" id="KAK7579664.1"/>
    </source>
</evidence>
<organism evidence="2 3">
    <name type="scientific">Parthenolecanium corni</name>
    <dbReference type="NCBI Taxonomy" id="536013"/>
    <lineage>
        <taxon>Eukaryota</taxon>
        <taxon>Metazoa</taxon>
        <taxon>Ecdysozoa</taxon>
        <taxon>Arthropoda</taxon>
        <taxon>Hexapoda</taxon>
        <taxon>Insecta</taxon>
        <taxon>Pterygota</taxon>
        <taxon>Neoptera</taxon>
        <taxon>Paraneoptera</taxon>
        <taxon>Hemiptera</taxon>
        <taxon>Sternorrhyncha</taxon>
        <taxon>Coccoidea</taxon>
        <taxon>Coccidae</taxon>
        <taxon>Parthenolecanium</taxon>
    </lineage>
</organism>
<reference evidence="2 3" key="1">
    <citation type="submission" date="2024-03" db="EMBL/GenBank/DDBJ databases">
        <title>Adaptation during the transition from Ophiocordyceps entomopathogen to insect associate is accompanied by gene loss and intensified selection.</title>
        <authorList>
            <person name="Ward C.M."/>
            <person name="Onetto C.A."/>
            <person name="Borneman A.R."/>
        </authorList>
    </citation>
    <scope>NUCLEOTIDE SEQUENCE [LARGE SCALE GENOMIC DNA]</scope>
    <source>
        <strain evidence="2">AWRI1</strain>
        <tissue evidence="2">Single Adult Female</tissue>
    </source>
</reference>
<sequence length="332" mass="37951">MAVRKFELAFLALAFACLLQNALAAPRSPKSENLSELEIVGRAAGEIAQSFKEFVNSVVSAIVGVVAEGIVKVGLPVFARAHFIFTASGIEDTSLAVDGERRTEYRIVAKTVMQMRQKLDKMERFEEELDLILVQVARSILKPSAMGRKTGVTTLLLSFSEAVDTHFRQHPEFKDIYLRVREDVEAEDAVAPTTRLDFSTMKAEKVLEIIPEPVKNKLMAILVNKQFLHHTLNRLTIRKEYFVMARSTLELAKKREKLEIVQRIYDDTLRQVGFSLDIKADVFDISKGLFKELKSHFEANPSLKQEWREMQKYVSQRHEWDRGIWDLDLLPV</sequence>
<dbReference type="EMBL" id="JBBCAQ010000034">
    <property type="protein sequence ID" value="KAK7579664.1"/>
    <property type="molecule type" value="Genomic_DNA"/>
</dbReference>
<gene>
    <name evidence="2" type="ORF">V9T40_000293</name>
</gene>
<evidence type="ECO:0000256" key="1">
    <source>
        <dbReference type="SAM" id="SignalP"/>
    </source>
</evidence>
<comment type="caution">
    <text evidence="2">The sequence shown here is derived from an EMBL/GenBank/DDBJ whole genome shotgun (WGS) entry which is preliminary data.</text>
</comment>
<feature type="chain" id="PRO_5043014675" evidence="1">
    <location>
        <begin position="25"/>
        <end position="332"/>
    </location>
</feature>
<feature type="signal peptide" evidence="1">
    <location>
        <begin position="1"/>
        <end position="24"/>
    </location>
</feature>
<dbReference type="AlphaFoldDB" id="A0AAN9TAX1"/>
<keyword evidence="3" id="KW-1185">Reference proteome</keyword>
<keyword evidence="1" id="KW-0732">Signal</keyword>
<proteinExistence type="predicted"/>
<accession>A0AAN9TAX1</accession>
<evidence type="ECO:0000313" key="3">
    <source>
        <dbReference type="Proteomes" id="UP001367676"/>
    </source>
</evidence>
<name>A0AAN9TAX1_9HEMI</name>
<dbReference type="Proteomes" id="UP001367676">
    <property type="component" value="Unassembled WGS sequence"/>
</dbReference>
<protein>
    <submittedName>
        <fullName evidence="2">Uncharacterized protein</fullName>
    </submittedName>
</protein>